<name>A0A9P9EFB2_9PLEO</name>
<feature type="transmembrane region" description="Helical" evidence="6">
    <location>
        <begin position="84"/>
        <end position="107"/>
    </location>
</feature>
<accession>A0A9P9EFB2</accession>
<keyword evidence="3 6" id="KW-1133">Transmembrane helix</keyword>
<feature type="domain" description="Rhodopsin" evidence="7">
    <location>
        <begin position="26"/>
        <end position="266"/>
    </location>
</feature>
<evidence type="ECO:0000256" key="2">
    <source>
        <dbReference type="ARBA" id="ARBA00022692"/>
    </source>
</evidence>
<evidence type="ECO:0000256" key="1">
    <source>
        <dbReference type="ARBA" id="ARBA00004141"/>
    </source>
</evidence>
<dbReference type="EMBL" id="JAGMWT010000002">
    <property type="protein sequence ID" value="KAH7136062.1"/>
    <property type="molecule type" value="Genomic_DNA"/>
</dbReference>
<dbReference type="InterPro" id="IPR049326">
    <property type="entry name" value="Rhodopsin_dom_fungi"/>
</dbReference>
<evidence type="ECO:0000313" key="9">
    <source>
        <dbReference type="Proteomes" id="UP000700596"/>
    </source>
</evidence>
<dbReference type="GO" id="GO:0016020">
    <property type="term" value="C:membrane"/>
    <property type="evidence" value="ECO:0007669"/>
    <property type="project" value="UniProtKB-SubCell"/>
</dbReference>
<feature type="transmembrane region" description="Helical" evidence="6">
    <location>
        <begin position="169"/>
        <end position="191"/>
    </location>
</feature>
<comment type="similarity">
    <text evidence="5">Belongs to the SAT4 family.</text>
</comment>
<protein>
    <recommendedName>
        <fullName evidence="7">Rhodopsin domain-containing protein</fullName>
    </recommendedName>
</protein>
<dbReference type="PANTHER" id="PTHR33048:SF31">
    <property type="entry name" value="INTEGRAL MEMBRANE PROTEIN"/>
    <property type="match status" value="1"/>
</dbReference>
<evidence type="ECO:0000256" key="5">
    <source>
        <dbReference type="ARBA" id="ARBA00038359"/>
    </source>
</evidence>
<reference evidence="8" key="1">
    <citation type="journal article" date="2021" name="Nat. Commun.">
        <title>Genetic determinants of endophytism in the Arabidopsis root mycobiome.</title>
        <authorList>
            <person name="Mesny F."/>
            <person name="Miyauchi S."/>
            <person name="Thiergart T."/>
            <person name="Pickel B."/>
            <person name="Atanasova L."/>
            <person name="Karlsson M."/>
            <person name="Huettel B."/>
            <person name="Barry K.W."/>
            <person name="Haridas S."/>
            <person name="Chen C."/>
            <person name="Bauer D."/>
            <person name="Andreopoulos W."/>
            <person name="Pangilinan J."/>
            <person name="LaButti K."/>
            <person name="Riley R."/>
            <person name="Lipzen A."/>
            <person name="Clum A."/>
            <person name="Drula E."/>
            <person name="Henrissat B."/>
            <person name="Kohler A."/>
            <person name="Grigoriev I.V."/>
            <person name="Martin F.M."/>
            <person name="Hacquard S."/>
        </authorList>
    </citation>
    <scope>NUCLEOTIDE SEQUENCE</scope>
    <source>
        <strain evidence="8">MPI-CAGE-CH-0243</strain>
    </source>
</reference>
<evidence type="ECO:0000256" key="3">
    <source>
        <dbReference type="ARBA" id="ARBA00022989"/>
    </source>
</evidence>
<organism evidence="8 9">
    <name type="scientific">Dendryphion nanum</name>
    <dbReference type="NCBI Taxonomy" id="256645"/>
    <lineage>
        <taxon>Eukaryota</taxon>
        <taxon>Fungi</taxon>
        <taxon>Dikarya</taxon>
        <taxon>Ascomycota</taxon>
        <taxon>Pezizomycotina</taxon>
        <taxon>Dothideomycetes</taxon>
        <taxon>Pleosporomycetidae</taxon>
        <taxon>Pleosporales</taxon>
        <taxon>Torulaceae</taxon>
        <taxon>Dendryphion</taxon>
    </lineage>
</organism>
<dbReference type="Pfam" id="PF20684">
    <property type="entry name" value="Fung_rhodopsin"/>
    <property type="match status" value="1"/>
</dbReference>
<dbReference type="Proteomes" id="UP000700596">
    <property type="component" value="Unassembled WGS sequence"/>
</dbReference>
<sequence>MAAATSKDIALSVLVLLPFDVVTTVLRFWIRYRRKAWGADDWAMLVNLPFWTISIIALLGMSYSGIGAPDASLSEQEVINSLRWFYIFQEPWCFTLITIKWSLGFTLLRIANKKRWVEVVIYTCLTLVTLTMGGTGMYLFFQCLPVQKNWFTSMDGACQPRSIQTALSFLVAAVSISTDWIFAVLPIFLLWNVQIDKRVKLSVVGLLSLGIFASIAPLIRLNFLLGMNDPTKFLQNLGPILAWASAEMNVGMLIANLPACRPLLEKALARFTSLTGSRSRTGRGGKPSMQYPAGTSGGVARDYVELEDGRGKGPARPMATSAVTKPDNVGIETRIYGRELGGSDESLGDDGSERRFVPDSGMRGTIHVQTDFNVERESRAGTVL</sequence>
<evidence type="ECO:0000313" key="8">
    <source>
        <dbReference type="EMBL" id="KAH7136062.1"/>
    </source>
</evidence>
<evidence type="ECO:0000256" key="6">
    <source>
        <dbReference type="SAM" id="Phobius"/>
    </source>
</evidence>
<dbReference type="PANTHER" id="PTHR33048">
    <property type="entry name" value="PTH11-LIKE INTEGRAL MEMBRANE PROTEIN (AFU_ORTHOLOGUE AFUA_5G11245)"/>
    <property type="match status" value="1"/>
</dbReference>
<feature type="transmembrane region" description="Helical" evidence="6">
    <location>
        <begin position="203"/>
        <end position="220"/>
    </location>
</feature>
<dbReference type="InterPro" id="IPR052337">
    <property type="entry name" value="SAT4-like"/>
</dbReference>
<feature type="transmembrane region" description="Helical" evidence="6">
    <location>
        <begin position="119"/>
        <end position="141"/>
    </location>
</feature>
<feature type="transmembrane region" description="Helical" evidence="6">
    <location>
        <begin position="12"/>
        <end position="30"/>
    </location>
</feature>
<keyword evidence="9" id="KW-1185">Reference proteome</keyword>
<feature type="transmembrane region" description="Helical" evidence="6">
    <location>
        <begin position="42"/>
        <end position="64"/>
    </location>
</feature>
<dbReference type="OrthoDB" id="3934549at2759"/>
<evidence type="ECO:0000256" key="4">
    <source>
        <dbReference type="ARBA" id="ARBA00023136"/>
    </source>
</evidence>
<proteinExistence type="inferred from homology"/>
<gene>
    <name evidence="8" type="ORF">B0J11DRAFT_611898</name>
</gene>
<comment type="subcellular location">
    <subcellularLocation>
        <location evidence="1">Membrane</location>
        <topology evidence="1">Multi-pass membrane protein</topology>
    </subcellularLocation>
</comment>
<keyword evidence="2 6" id="KW-0812">Transmembrane</keyword>
<comment type="caution">
    <text evidence="8">The sequence shown here is derived from an EMBL/GenBank/DDBJ whole genome shotgun (WGS) entry which is preliminary data.</text>
</comment>
<keyword evidence="4 6" id="KW-0472">Membrane</keyword>
<evidence type="ECO:0000259" key="7">
    <source>
        <dbReference type="Pfam" id="PF20684"/>
    </source>
</evidence>
<dbReference type="AlphaFoldDB" id="A0A9P9EFB2"/>